<evidence type="ECO:0000256" key="2">
    <source>
        <dbReference type="ARBA" id="ARBA00022670"/>
    </source>
</evidence>
<comment type="similarity">
    <text evidence="1 5 6">Belongs to the peptidase S8 family.</text>
</comment>
<dbReference type="PANTHER" id="PTHR43806:SF11">
    <property type="entry name" value="CEREVISIN-RELATED"/>
    <property type="match status" value="1"/>
</dbReference>
<evidence type="ECO:0000256" key="3">
    <source>
        <dbReference type="ARBA" id="ARBA00022801"/>
    </source>
</evidence>
<evidence type="ECO:0000256" key="5">
    <source>
        <dbReference type="PROSITE-ProRule" id="PRU01240"/>
    </source>
</evidence>
<sequence>MHTFFRLSTSLTSLAFLLPVLNCPHQAFAQDIACAVGAPAGETDDAGNTESNSSDDARTALHRLATGMGVKVAVIDTGVAGHPQIRQLSGGADFVTPETPEPFKDCDAHGTVVAGIIAGSGAGIAPDAEILSIRQSSAHYRSPAPRGKDAPPPAAGDLETLTRAIHNALDEKAKVINISVVSCVEPALAPRVDTRGLKEALGRAEHGGAVVVAAAGNLSNECPAGSTVFPAHFPTVLAVGARADSHTIADYSLPVPEGTALLTAPGSVEHATAPGVRGWSKGKAGERGAVEPFTGTSFAAPVVSGTVALLRQRYPHASPVQIRSMITASAEPHGGAVDPLRAVSFVDDNAAPDTAPLRVSPVESVESAAPDRSSFTVVSVVLAAALAITVGALRRRYQ</sequence>
<accession>A0A1N7JAI1</accession>
<evidence type="ECO:0000256" key="7">
    <source>
        <dbReference type="SAM" id="Phobius"/>
    </source>
</evidence>
<dbReference type="PROSITE" id="PS00137">
    <property type="entry name" value="SUBTILASE_HIS"/>
    <property type="match status" value="1"/>
</dbReference>
<dbReference type="PROSITE" id="PS00136">
    <property type="entry name" value="SUBTILASE_ASP"/>
    <property type="match status" value="1"/>
</dbReference>
<dbReference type="AlphaFoldDB" id="A0A1N7JAI1"/>
<feature type="transmembrane region" description="Helical" evidence="7">
    <location>
        <begin position="374"/>
        <end position="393"/>
    </location>
</feature>
<keyword evidence="3 5" id="KW-0378">Hydrolase</keyword>
<keyword evidence="11" id="KW-1185">Reference proteome</keyword>
<dbReference type="GO" id="GO:0004252">
    <property type="term" value="F:serine-type endopeptidase activity"/>
    <property type="evidence" value="ECO:0007669"/>
    <property type="project" value="UniProtKB-UniRule"/>
</dbReference>
<proteinExistence type="inferred from homology"/>
<dbReference type="PANTHER" id="PTHR43806">
    <property type="entry name" value="PEPTIDASE S8"/>
    <property type="match status" value="1"/>
</dbReference>
<dbReference type="InterPro" id="IPR022398">
    <property type="entry name" value="Peptidase_S8_His-AS"/>
</dbReference>
<reference evidence="11" key="1">
    <citation type="submission" date="2017-01" db="EMBL/GenBank/DDBJ databases">
        <authorList>
            <person name="Varghese N."/>
            <person name="Submissions S."/>
        </authorList>
    </citation>
    <scope>NUCLEOTIDE SEQUENCE [LARGE SCALE GENOMIC DNA]</scope>
    <source>
        <strain evidence="11">DSM 44531</strain>
    </source>
</reference>
<evidence type="ECO:0000313" key="10">
    <source>
        <dbReference type="EMBL" id="SIS46328.1"/>
    </source>
</evidence>
<feature type="active site" description="Charge relay system" evidence="5">
    <location>
        <position position="109"/>
    </location>
</feature>
<evidence type="ECO:0000256" key="1">
    <source>
        <dbReference type="ARBA" id="ARBA00011073"/>
    </source>
</evidence>
<dbReference type="InterPro" id="IPR023827">
    <property type="entry name" value="Peptidase_S8_Asp-AS"/>
</dbReference>
<feature type="domain" description="Peptidase S8/S53" evidence="9">
    <location>
        <begin position="67"/>
        <end position="331"/>
    </location>
</feature>
<dbReference type="InterPro" id="IPR023828">
    <property type="entry name" value="Peptidase_S8_Ser-AS"/>
</dbReference>
<feature type="signal peptide" evidence="8">
    <location>
        <begin position="1"/>
        <end position="29"/>
    </location>
</feature>
<evidence type="ECO:0000313" key="11">
    <source>
        <dbReference type="Proteomes" id="UP000186292"/>
    </source>
</evidence>
<dbReference type="Gene3D" id="3.40.50.200">
    <property type="entry name" value="Peptidase S8/S53 domain"/>
    <property type="match status" value="1"/>
</dbReference>
<name>A0A1N7JAI1_9CORY</name>
<evidence type="ECO:0000259" key="9">
    <source>
        <dbReference type="Pfam" id="PF00082"/>
    </source>
</evidence>
<dbReference type="SUPFAM" id="SSF52743">
    <property type="entry name" value="Subtilisin-like"/>
    <property type="match status" value="1"/>
</dbReference>
<protein>
    <submittedName>
        <fullName evidence="10">Membrane-anchored mycosin MYCP</fullName>
    </submittedName>
</protein>
<feature type="active site" description="Charge relay system" evidence="5">
    <location>
        <position position="76"/>
    </location>
</feature>
<keyword evidence="7" id="KW-0812">Transmembrane</keyword>
<dbReference type="InterPro" id="IPR036852">
    <property type="entry name" value="Peptidase_S8/S53_dom_sf"/>
</dbReference>
<keyword evidence="4 5" id="KW-0720">Serine protease</keyword>
<evidence type="ECO:0000256" key="8">
    <source>
        <dbReference type="SAM" id="SignalP"/>
    </source>
</evidence>
<dbReference type="RefSeq" id="WP_084560567.1">
    <property type="nucleotide sequence ID" value="NZ_CP046976.1"/>
</dbReference>
<dbReference type="InterPro" id="IPR050131">
    <property type="entry name" value="Peptidase_S8_subtilisin-like"/>
</dbReference>
<evidence type="ECO:0000256" key="6">
    <source>
        <dbReference type="RuleBase" id="RU003355"/>
    </source>
</evidence>
<dbReference type="Proteomes" id="UP000186292">
    <property type="component" value="Unassembled WGS sequence"/>
</dbReference>
<keyword evidence="7" id="KW-0472">Membrane</keyword>
<feature type="active site" description="Charge relay system" evidence="5">
    <location>
        <position position="297"/>
    </location>
</feature>
<feature type="chain" id="PRO_5012501204" evidence="8">
    <location>
        <begin position="30"/>
        <end position="398"/>
    </location>
</feature>
<evidence type="ECO:0000256" key="4">
    <source>
        <dbReference type="ARBA" id="ARBA00022825"/>
    </source>
</evidence>
<dbReference type="PRINTS" id="PR00723">
    <property type="entry name" value="SUBTILISIN"/>
</dbReference>
<dbReference type="GO" id="GO:0006508">
    <property type="term" value="P:proteolysis"/>
    <property type="evidence" value="ECO:0007669"/>
    <property type="project" value="UniProtKB-KW"/>
</dbReference>
<dbReference type="PROSITE" id="PS51892">
    <property type="entry name" value="SUBTILASE"/>
    <property type="match status" value="1"/>
</dbReference>
<dbReference type="PROSITE" id="PS00138">
    <property type="entry name" value="SUBTILASE_SER"/>
    <property type="match status" value="1"/>
</dbReference>
<dbReference type="InterPro" id="IPR015500">
    <property type="entry name" value="Peptidase_S8_subtilisin-rel"/>
</dbReference>
<dbReference type="EMBL" id="FTOF01000005">
    <property type="protein sequence ID" value="SIS46328.1"/>
    <property type="molecule type" value="Genomic_DNA"/>
</dbReference>
<dbReference type="InterPro" id="IPR000209">
    <property type="entry name" value="Peptidase_S8/S53_dom"/>
</dbReference>
<organism evidence="10 11">
    <name type="scientific">Corynebacterium appendicis CIP 107643</name>
    <dbReference type="NCBI Taxonomy" id="1161099"/>
    <lineage>
        <taxon>Bacteria</taxon>
        <taxon>Bacillati</taxon>
        <taxon>Actinomycetota</taxon>
        <taxon>Actinomycetes</taxon>
        <taxon>Mycobacteriales</taxon>
        <taxon>Corynebacteriaceae</taxon>
        <taxon>Corynebacterium</taxon>
    </lineage>
</organism>
<keyword evidence="7" id="KW-1133">Transmembrane helix</keyword>
<gene>
    <name evidence="10" type="ORF">SAMN05444817_10565</name>
</gene>
<keyword evidence="2 5" id="KW-0645">Protease</keyword>
<dbReference type="Pfam" id="PF00082">
    <property type="entry name" value="Peptidase_S8"/>
    <property type="match status" value="1"/>
</dbReference>
<keyword evidence="8" id="KW-0732">Signal</keyword>
<dbReference type="STRING" id="1161099.SAMN05444817_10565"/>